<reference evidence="2" key="1">
    <citation type="journal article" date="2020" name="Stud. Mycol.">
        <title>101 Dothideomycetes genomes: a test case for predicting lifestyles and emergence of pathogens.</title>
        <authorList>
            <person name="Haridas S."/>
            <person name="Albert R."/>
            <person name="Binder M."/>
            <person name="Bloem J."/>
            <person name="Labutti K."/>
            <person name="Salamov A."/>
            <person name="Andreopoulos B."/>
            <person name="Baker S."/>
            <person name="Barry K."/>
            <person name="Bills G."/>
            <person name="Bluhm B."/>
            <person name="Cannon C."/>
            <person name="Castanera R."/>
            <person name="Culley D."/>
            <person name="Daum C."/>
            <person name="Ezra D."/>
            <person name="Gonzalez J."/>
            <person name="Henrissat B."/>
            <person name="Kuo A."/>
            <person name="Liang C."/>
            <person name="Lipzen A."/>
            <person name="Lutzoni F."/>
            <person name="Magnuson J."/>
            <person name="Mondo S."/>
            <person name="Nolan M."/>
            <person name="Ohm R."/>
            <person name="Pangilinan J."/>
            <person name="Park H.-J."/>
            <person name="Ramirez L."/>
            <person name="Alfaro M."/>
            <person name="Sun H."/>
            <person name="Tritt A."/>
            <person name="Yoshinaga Y."/>
            <person name="Zwiers L.-H."/>
            <person name="Turgeon B."/>
            <person name="Goodwin S."/>
            <person name="Spatafora J."/>
            <person name="Crous P."/>
            <person name="Grigoriev I."/>
        </authorList>
    </citation>
    <scope>NUCLEOTIDE SEQUENCE</scope>
    <source>
        <strain evidence="2">CBS 109.77</strain>
    </source>
</reference>
<evidence type="ECO:0000313" key="2">
    <source>
        <dbReference type="EMBL" id="KAF2789251.1"/>
    </source>
</evidence>
<accession>A0A6A6WZB5</accession>
<feature type="region of interest" description="Disordered" evidence="1">
    <location>
        <begin position="1"/>
        <end position="37"/>
    </location>
</feature>
<evidence type="ECO:0000313" key="3">
    <source>
        <dbReference type="Proteomes" id="UP000799757"/>
    </source>
</evidence>
<dbReference type="PANTHER" id="PTHR38790:SF4">
    <property type="entry name" value="2EXR DOMAIN-CONTAINING PROTEIN"/>
    <property type="match status" value="1"/>
</dbReference>
<dbReference type="PANTHER" id="PTHR38790">
    <property type="entry name" value="2EXR DOMAIN-CONTAINING PROTEIN-RELATED"/>
    <property type="match status" value="1"/>
</dbReference>
<protein>
    <submittedName>
        <fullName evidence="2">Uncharacterized protein</fullName>
    </submittedName>
</protein>
<evidence type="ECO:0000256" key="1">
    <source>
        <dbReference type="SAM" id="MobiDB-lite"/>
    </source>
</evidence>
<dbReference type="AlphaFoldDB" id="A0A6A6WZB5"/>
<feature type="compositionally biased region" description="Polar residues" evidence="1">
    <location>
        <begin position="25"/>
        <end position="37"/>
    </location>
</feature>
<dbReference type="Proteomes" id="UP000799757">
    <property type="component" value="Unassembled WGS sequence"/>
</dbReference>
<name>A0A6A6WZB5_9PLEO</name>
<proteinExistence type="predicted"/>
<feature type="compositionally biased region" description="Low complexity" evidence="1">
    <location>
        <begin position="1"/>
        <end position="14"/>
    </location>
</feature>
<keyword evidence="3" id="KW-1185">Reference proteome</keyword>
<organism evidence="2 3">
    <name type="scientific">Melanomma pulvis-pyrius CBS 109.77</name>
    <dbReference type="NCBI Taxonomy" id="1314802"/>
    <lineage>
        <taxon>Eukaryota</taxon>
        <taxon>Fungi</taxon>
        <taxon>Dikarya</taxon>
        <taxon>Ascomycota</taxon>
        <taxon>Pezizomycotina</taxon>
        <taxon>Dothideomycetes</taxon>
        <taxon>Pleosporomycetidae</taxon>
        <taxon>Pleosporales</taxon>
        <taxon>Melanommataceae</taxon>
        <taxon>Melanomma</taxon>
    </lineage>
</organism>
<gene>
    <name evidence="2" type="ORF">K505DRAFT_341423</name>
</gene>
<dbReference type="OrthoDB" id="5413827at2759"/>
<dbReference type="EMBL" id="MU002151">
    <property type="protein sequence ID" value="KAF2789251.1"/>
    <property type="molecule type" value="Genomic_DNA"/>
</dbReference>
<sequence length="208" mass="23818">MASNSDNPTNTNNSKANGKDPISEAESTQPESTQPNEFQHIAPRHYFRRLEIGLLDLAHVPEDLADAVEHNATKVPFLRLPGEVRNMIWEYIFTDIEASIYVYAKTVGLFHRVAVYNSLFKNPEKRSACFLPKVCRQFYVDTSLLVYSHTTFLFPYGSPYECGTYGHKAIETWTSDLLPAHLNAITKIEKVPWTNKYFPNGWPNYRAL</sequence>